<sequence length="268" mass="29392">MSDMVETVTLYRAPTSVADADALAAWLRDRIDAEVRVCDRLLGGLTDDEERRSSGSRTGSDSLAEELAAARVTDPYDPDTGNTMLGIVRYEERALENPERAGGVVYDGQAVQRALNARLPDTQGLDHLHVPLLDRVIGTWGDHDGRWHKRVAVLGQPTLVSVPGLYEAPAKPEAYYEAKSKHALLTGDAPPREVLEAEIEGDFLVADDPRTTDALKGYLLAAVDFLETGTAFCDDEGCRLYDAHRQSGVVRAQLRDPEFCEAHAERYG</sequence>
<accession>A0A3M0E6C0</accession>
<dbReference type="AlphaFoldDB" id="A0A3M0E6C0"/>
<dbReference type="Proteomes" id="UP000277326">
    <property type="component" value="Unassembled WGS sequence"/>
</dbReference>
<dbReference type="Pfam" id="PF22529">
    <property type="entry name" value="DUF7001"/>
    <property type="match status" value="1"/>
</dbReference>
<dbReference type="OrthoDB" id="303724at2157"/>
<proteinExistence type="predicted"/>
<reference evidence="1 2" key="1">
    <citation type="journal article" date="2015" name="Stand. Genomic Sci.">
        <title>Genomic Encyclopedia of Bacterial and Archaeal Type Strains, Phase III: the genomes of soil and plant-associated and newly described type strains.</title>
        <authorList>
            <person name="Whitman W.B."/>
            <person name="Woyke T."/>
            <person name="Klenk H.P."/>
            <person name="Zhou Y."/>
            <person name="Lilburn T.G."/>
            <person name="Beck B.J."/>
            <person name="De Vos P."/>
            <person name="Vandamme P."/>
            <person name="Eisen J.A."/>
            <person name="Garrity G."/>
            <person name="Hugenholtz P."/>
            <person name="Kyrpides N.C."/>
        </authorList>
    </citation>
    <scope>NUCLEOTIDE SEQUENCE [LARGE SCALE GENOMIC DNA]</scope>
    <source>
        <strain evidence="1 2">CGMCC 1.10124</strain>
    </source>
</reference>
<protein>
    <submittedName>
        <fullName evidence="1">Uncharacterized protein</fullName>
    </submittedName>
</protein>
<dbReference type="EMBL" id="REFS01000002">
    <property type="protein sequence ID" value="RMB23683.1"/>
    <property type="molecule type" value="Genomic_DNA"/>
</dbReference>
<comment type="caution">
    <text evidence="1">The sequence shown here is derived from an EMBL/GenBank/DDBJ whole genome shotgun (WGS) entry which is preliminary data.</text>
</comment>
<evidence type="ECO:0000313" key="2">
    <source>
        <dbReference type="Proteomes" id="UP000277326"/>
    </source>
</evidence>
<dbReference type="InterPro" id="IPR054270">
    <property type="entry name" value="DUF7001"/>
</dbReference>
<name>A0A3M0E6C0_9EURY</name>
<organism evidence="1 2">
    <name type="scientific">Haloplanus aerogenes</name>
    <dbReference type="NCBI Taxonomy" id="660522"/>
    <lineage>
        <taxon>Archaea</taxon>
        <taxon>Methanobacteriati</taxon>
        <taxon>Methanobacteriota</taxon>
        <taxon>Stenosarchaea group</taxon>
        <taxon>Halobacteria</taxon>
        <taxon>Halobacteriales</taxon>
        <taxon>Haloferacaceae</taxon>
        <taxon>Haloplanus</taxon>
    </lineage>
</organism>
<gene>
    <name evidence="1" type="ORF">ATH50_0908</name>
</gene>
<evidence type="ECO:0000313" key="1">
    <source>
        <dbReference type="EMBL" id="RMB23683.1"/>
    </source>
</evidence>